<dbReference type="InterPro" id="IPR010753">
    <property type="entry name" value="DUF1330"/>
</dbReference>
<comment type="caution">
    <text evidence="2">The sequence shown here is derived from an EMBL/GenBank/DDBJ whole genome shotgun (WGS) entry which is preliminary data.</text>
</comment>
<accession>A0ABV8DII0</accession>
<dbReference type="Gene3D" id="3.30.70.100">
    <property type="match status" value="1"/>
</dbReference>
<dbReference type="RefSeq" id="WP_055400741.1">
    <property type="nucleotide sequence ID" value="NZ_CP192460.1"/>
</dbReference>
<dbReference type="Pfam" id="PF07045">
    <property type="entry name" value="DUF1330"/>
    <property type="match status" value="1"/>
</dbReference>
<sequence>MSAYAVGLLSNLQFGPDIVTYLQRIDATLTPYGGAFLVHGTRAEVKEGVFDGDCIIISFPAMEQARAWYESPAYAELIPLRAQHAQSTVFLLDGVAEPNYRAESLLAKLGVKA</sequence>
<feature type="domain" description="DUF1330" evidence="1">
    <location>
        <begin position="2"/>
        <end position="95"/>
    </location>
</feature>
<dbReference type="PANTHER" id="PTHR41521:SF4">
    <property type="entry name" value="BLR0684 PROTEIN"/>
    <property type="match status" value="1"/>
</dbReference>
<dbReference type="PANTHER" id="PTHR41521">
    <property type="match status" value="1"/>
</dbReference>
<keyword evidence="3" id="KW-1185">Reference proteome</keyword>
<dbReference type="EMBL" id="JBHSAJ010000167">
    <property type="protein sequence ID" value="MFC3938106.1"/>
    <property type="molecule type" value="Genomic_DNA"/>
</dbReference>
<dbReference type="InterPro" id="IPR011008">
    <property type="entry name" value="Dimeric_a/b-barrel"/>
</dbReference>
<evidence type="ECO:0000259" key="1">
    <source>
        <dbReference type="Pfam" id="PF07045"/>
    </source>
</evidence>
<dbReference type="SUPFAM" id="SSF54909">
    <property type="entry name" value="Dimeric alpha+beta barrel"/>
    <property type="match status" value="1"/>
</dbReference>
<name>A0ABV8DII0_9BURK</name>
<protein>
    <submittedName>
        <fullName evidence="2">DUF1330 domain-containing protein</fullName>
    </submittedName>
</protein>
<evidence type="ECO:0000313" key="3">
    <source>
        <dbReference type="Proteomes" id="UP001595693"/>
    </source>
</evidence>
<reference evidence="3" key="1">
    <citation type="journal article" date="2019" name="Int. J. Syst. Evol. Microbiol.">
        <title>The Global Catalogue of Microorganisms (GCM) 10K type strain sequencing project: providing services to taxonomists for standard genome sequencing and annotation.</title>
        <authorList>
            <consortium name="The Broad Institute Genomics Platform"/>
            <consortium name="The Broad Institute Genome Sequencing Center for Infectious Disease"/>
            <person name="Wu L."/>
            <person name="Ma J."/>
        </authorList>
    </citation>
    <scope>NUCLEOTIDE SEQUENCE [LARGE SCALE GENOMIC DNA]</scope>
    <source>
        <strain evidence="3">CCUG 2113</strain>
    </source>
</reference>
<dbReference type="Proteomes" id="UP001595693">
    <property type="component" value="Unassembled WGS sequence"/>
</dbReference>
<organism evidence="2 3">
    <name type="scientific">Acidovorax facilis</name>
    <dbReference type="NCBI Taxonomy" id="12917"/>
    <lineage>
        <taxon>Bacteria</taxon>
        <taxon>Pseudomonadati</taxon>
        <taxon>Pseudomonadota</taxon>
        <taxon>Betaproteobacteria</taxon>
        <taxon>Burkholderiales</taxon>
        <taxon>Comamonadaceae</taxon>
        <taxon>Acidovorax</taxon>
    </lineage>
</organism>
<evidence type="ECO:0000313" key="2">
    <source>
        <dbReference type="EMBL" id="MFC3938106.1"/>
    </source>
</evidence>
<gene>
    <name evidence="2" type="ORF">ACFOW3_26150</name>
</gene>
<proteinExistence type="predicted"/>